<sequence>MDQNDQSLATSLSSQTGIRVVYVETTEKEFGYALVGHDFRTVHADNFGRCFFECSLEERCQSVTYLWNGKECKMNKETKKSRPEDFVENPAATYMENNFRGGWTHISRFIMKDQNSMKDQSSTSNSYRTILSNYHSNKQYLLRNGFKQLKDDMGFTQIRFYCFKKKPGRVFHIMTNKNTKGADVVKFFTESDTMPTACGSFTRLPDDNSSLAVNCDKWGYKNNNRWGHQSYLNDKRLFSKPIVWQSNRYYQFSRSKSYSCDDISEDMSLGDTWQIFVR</sequence>
<proteinExistence type="predicted"/>
<dbReference type="InterPro" id="IPR003609">
    <property type="entry name" value="Pan_app"/>
</dbReference>
<organism evidence="2 3">
    <name type="scientific">Desmophyllum pertusum</name>
    <dbReference type="NCBI Taxonomy" id="174260"/>
    <lineage>
        <taxon>Eukaryota</taxon>
        <taxon>Metazoa</taxon>
        <taxon>Cnidaria</taxon>
        <taxon>Anthozoa</taxon>
        <taxon>Hexacorallia</taxon>
        <taxon>Scleractinia</taxon>
        <taxon>Caryophylliina</taxon>
        <taxon>Caryophylliidae</taxon>
        <taxon>Desmophyllum</taxon>
    </lineage>
</organism>
<accession>A0A9W9ZJ86</accession>
<dbReference type="SMART" id="SM00473">
    <property type="entry name" value="PAN_AP"/>
    <property type="match status" value="1"/>
</dbReference>
<dbReference type="Pfam" id="PF00024">
    <property type="entry name" value="PAN_1"/>
    <property type="match status" value="1"/>
</dbReference>
<dbReference type="Gene3D" id="3.50.4.10">
    <property type="entry name" value="Hepatocyte Growth Factor"/>
    <property type="match status" value="1"/>
</dbReference>
<evidence type="ECO:0000259" key="1">
    <source>
        <dbReference type="SMART" id="SM00473"/>
    </source>
</evidence>
<feature type="domain" description="Apple" evidence="1">
    <location>
        <begin position="17"/>
        <end position="98"/>
    </location>
</feature>
<dbReference type="AlphaFoldDB" id="A0A9W9ZJ86"/>
<keyword evidence="3" id="KW-1185">Reference proteome</keyword>
<reference evidence="2" key="1">
    <citation type="submission" date="2023-01" db="EMBL/GenBank/DDBJ databases">
        <title>Genome assembly of the deep-sea coral Lophelia pertusa.</title>
        <authorList>
            <person name="Herrera S."/>
            <person name="Cordes E."/>
        </authorList>
    </citation>
    <scope>NUCLEOTIDE SEQUENCE</scope>
    <source>
        <strain evidence="2">USNM1676648</strain>
        <tissue evidence="2">Polyp</tissue>
    </source>
</reference>
<dbReference type="SUPFAM" id="SSF57414">
    <property type="entry name" value="Hairpin loop containing domain-like"/>
    <property type="match status" value="1"/>
</dbReference>
<evidence type="ECO:0000313" key="2">
    <source>
        <dbReference type="EMBL" id="KAJ7382430.1"/>
    </source>
</evidence>
<comment type="caution">
    <text evidence="2">The sequence shown here is derived from an EMBL/GenBank/DDBJ whole genome shotgun (WGS) entry which is preliminary data.</text>
</comment>
<dbReference type="Proteomes" id="UP001163046">
    <property type="component" value="Unassembled WGS sequence"/>
</dbReference>
<dbReference type="EMBL" id="MU825924">
    <property type="protein sequence ID" value="KAJ7382430.1"/>
    <property type="molecule type" value="Genomic_DNA"/>
</dbReference>
<protein>
    <recommendedName>
        <fullName evidence="1">Apple domain-containing protein</fullName>
    </recommendedName>
</protein>
<name>A0A9W9ZJ86_9CNID</name>
<gene>
    <name evidence="2" type="ORF">OS493_035079</name>
</gene>
<evidence type="ECO:0000313" key="3">
    <source>
        <dbReference type="Proteomes" id="UP001163046"/>
    </source>
</evidence>
<dbReference type="OrthoDB" id="5956353at2759"/>